<organism evidence="1 2">
    <name type="scientific">Persicimonas caeni</name>
    <dbReference type="NCBI Taxonomy" id="2292766"/>
    <lineage>
        <taxon>Bacteria</taxon>
        <taxon>Deltaproteobacteria</taxon>
        <taxon>Bradymonadales</taxon>
        <taxon>Bradymonadaceae</taxon>
        <taxon>Persicimonas</taxon>
    </lineage>
</organism>
<dbReference type="Proteomes" id="UP000315995">
    <property type="component" value="Chromosome"/>
</dbReference>
<evidence type="ECO:0000313" key="2">
    <source>
        <dbReference type="Proteomes" id="UP000315995"/>
    </source>
</evidence>
<protein>
    <submittedName>
        <fullName evidence="1">Uncharacterized protein</fullName>
    </submittedName>
</protein>
<dbReference type="OrthoDB" id="5487149at2"/>
<sequence length="450" mass="48904">MLVIIGLLSLLCMGASEGGCAPQDMSAEGGDAGTTTVDQRLLDAQAALANHDVEQAQAIYGQIVAEQGDAPGAAYAGKAFTDLLLLPGSQPARTLLVDHLGATSGVDANDAIYAEEGFLYWQVRGVPWNDDGTYLGIRSLIADELPWSAERLDSLRAFFTGLDTPGDAMMDDLVVLADAMAQIENDLQRALDDPEFEFLYVPGLVFHHDDLELLLGRSELHMLSSVVSATRASIYFLAAYEHTWTLDGMLGSQAEARANPTDGWQTGDYALAYLDGRLARKVRDPLHLRESRQAFDASLESAVAAIDVGLNGELETTLRWKQADAAYAEELIVFLEAVRDSLEGPAELPGSTPKTTMDLSSFFEGEGRTLPADIRWFEHVEATAEMDAYWQVGDAALQAFFVDGVFEPGFTVGEGNAPDLKIDDERSQKFRDAISGDVERDVEEAYFTTQ</sequence>
<gene>
    <name evidence="1" type="ORF">FIV42_09880</name>
</gene>
<accession>A0A5B8Y2Z9</accession>
<proteinExistence type="predicted"/>
<evidence type="ECO:0000313" key="1">
    <source>
        <dbReference type="EMBL" id="QDG51029.1"/>
    </source>
</evidence>
<reference evidence="1 2" key="1">
    <citation type="submission" date="2019-06" db="EMBL/GenBank/DDBJ databases">
        <title>Persicimonas caeni gen. nov., sp. nov., a predatory bacterium isolated from solar saltern.</title>
        <authorList>
            <person name="Wang S."/>
        </authorList>
    </citation>
    <scope>NUCLEOTIDE SEQUENCE [LARGE SCALE GENOMIC DNA]</scope>
    <source>
        <strain evidence="1 2">YN101</strain>
    </source>
</reference>
<dbReference type="RefSeq" id="WP_141197518.1">
    <property type="nucleotide sequence ID" value="NZ_CP041186.1"/>
</dbReference>
<accession>A0A4Y6PSD9</accession>
<dbReference type="AlphaFoldDB" id="A0A4Y6PSD9"/>
<dbReference type="EMBL" id="CP041186">
    <property type="protein sequence ID" value="QDG51029.1"/>
    <property type="molecule type" value="Genomic_DNA"/>
</dbReference>
<name>A0A4Y6PSD9_PERCE</name>
<keyword evidence="2" id="KW-1185">Reference proteome</keyword>